<evidence type="ECO:0000313" key="3">
    <source>
        <dbReference type="EMBL" id="MBB3677327.1"/>
    </source>
</evidence>
<sequence>MTEGSRAAEFLGLFNEVEQHLRSSLGRADHESFSSLASAYAERTRLPRSVLRDLGTFAELRNVISHQRYYDGRPIADPAPGVLEHLGQVRDLLLRPPTVLSVLAGRAVVSVRADDPVRAVLHQVRTLDYSQFPVYDDAGWAGLVTTNAIARWFARQVDDDEVTTGEEPVAAVLACAEDQDAALHVPRTTTAAEAIELLGRPLAHGPRPRALVVTDSGREGQAPLGVVVDEDLSALHRALDVPAAPGRRR</sequence>
<dbReference type="OrthoDB" id="4417510at2"/>
<keyword evidence="5" id="KW-1185">Reference proteome</keyword>
<comment type="caution">
    <text evidence="4">The sequence shown here is derived from an EMBL/GenBank/DDBJ whole genome shotgun (WGS) entry which is preliminary data.</text>
</comment>
<dbReference type="PROSITE" id="PS51371">
    <property type="entry name" value="CBS"/>
    <property type="match status" value="1"/>
</dbReference>
<dbReference type="SUPFAM" id="SSF54631">
    <property type="entry name" value="CBS-domain pair"/>
    <property type="match status" value="1"/>
</dbReference>
<dbReference type="Proteomes" id="UP000247602">
    <property type="component" value="Unassembled WGS sequence"/>
</dbReference>
<gene>
    <name evidence="4" type="ORF">DMO24_15065</name>
    <name evidence="3" type="ORF">FHX36_003062</name>
</gene>
<dbReference type="InterPro" id="IPR000644">
    <property type="entry name" value="CBS_dom"/>
</dbReference>
<dbReference type="InterPro" id="IPR046342">
    <property type="entry name" value="CBS_dom_sf"/>
</dbReference>
<protein>
    <submittedName>
        <fullName evidence="3">CBS domain-containing protein</fullName>
    </submittedName>
</protein>
<reference evidence="4 5" key="1">
    <citation type="submission" date="2018-06" db="EMBL/GenBank/DDBJ databases">
        <title>Draft genome sequence of Modestobacter versicolor CP153-2.</title>
        <authorList>
            <person name="Gundlapally S.R."/>
        </authorList>
    </citation>
    <scope>NUCLEOTIDE SEQUENCE [LARGE SCALE GENOMIC DNA]</scope>
    <source>
        <strain evidence="4 5">CP153-2</strain>
    </source>
</reference>
<keyword evidence="1" id="KW-0129">CBS domain</keyword>
<feature type="domain" description="CBS" evidence="2">
    <location>
        <begin position="104"/>
        <end position="161"/>
    </location>
</feature>
<reference evidence="3 6" key="2">
    <citation type="submission" date="2020-08" db="EMBL/GenBank/DDBJ databases">
        <title>Sequencing the genomes of 1000 actinobacteria strains.</title>
        <authorList>
            <person name="Klenk H.-P."/>
        </authorList>
    </citation>
    <scope>NUCLEOTIDE SEQUENCE [LARGE SCALE GENOMIC DNA]</scope>
    <source>
        <strain evidence="3 6">DSM 16678</strain>
    </source>
</reference>
<dbReference type="EMBL" id="JACIBU010000001">
    <property type="protein sequence ID" value="MBB3677327.1"/>
    <property type="molecule type" value="Genomic_DNA"/>
</dbReference>
<dbReference type="Pfam" id="PF00571">
    <property type="entry name" value="CBS"/>
    <property type="match status" value="1"/>
</dbReference>
<name>A0A323V6X2_9ACTN</name>
<evidence type="ECO:0000313" key="6">
    <source>
        <dbReference type="Proteomes" id="UP000580718"/>
    </source>
</evidence>
<evidence type="ECO:0000313" key="4">
    <source>
        <dbReference type="EMBL" id="PZA20512.1"/>
    </source>
</evidence>
<evidence type="ECO:0000313" key="5">
    <source>
        <dbReference type="Proteomes" id="UP000247602"/>
    </source>
</evidence>
<dbReference type="EMBL" id="QKNV01000173">
    <property type="protein sequence ID" value="PZA20512.1"/>
    <property type="molecule type" value="Genomic_DNA"/>
</dbReference>
<dbReference type="AlphaFoldDB" id="A0A323V6X2"/>
<dbReference type="RefSeq" id="WP_110553035.1">
    <property type="nucleotide sequence ID" value="NZ_JACIBU010000001.1"/>
</dbReference>
<dbReference type="Proteomes" id="UP000580718">
    <property type="component" value="Unassembled WGS sequence"/>
</dbReference>
<accession>A0A323V6X2</accession>
<evidence type="ECO:0000256" key="1">
    <source>
        <dbReference type="PROSITE-ProRule" id="PRU00703"/>
    </source>
</evidence>
<proteinExistence type="predicted"/>
<evidence type="ECO:0000259" key="2">
    <source>
        <dbReference type="PROSITE" id="PS51371"/>
    </source>
</evidence>
<organism evidence="4 5">
    <name type="scientific">Modestobacter versicolor</name>
    <dbReference type="NCBI Taxonomy" id="429133"/>
    <lineage>
        <taxon>Bacteria</taxon>
        <taxon>Bacillati</taxon>
        <taxon>Actinomycetota</taxon>
        <taxon>Actinomycetes</taxon>
        <taxon>Geodermatophilales</taxon>
        <taxon>Geodermatophilaceae</taxon>
        <taxon>Modestobacter</taxon>
    </lineage>
</organism>
<dbReference type="Gene3D" id="3.10.580.10">
    <property type="entry name" value="CBS-domain"/>
    <property type="match status" value="1"/>
</dbReference>